<dbReference type="EMBL" id="JAERRB010000004">
    <property type="protein sequence ID" value="MBL0742456.1"/>
    <property type="molecule type" value="Genomic_DNA"/>
</dbReference>
<gene>
    <name evidence="2" type="ORF">JI741_14610</name>
</gene>
<feature type="domain" description="Methyltransferase type 11" evidence="1">
    <location>
        <begin position="130"/>
        <end position="201"/>
    </location>
</feature>
<reference evidence="2 3" key="1">
    <citation type="submission" date="2021-01" db="EMBL/GenBank/DDBJ databases">
        <title>Chryseolinea sp. Jin1 Genome sequencing and assembly.</title>
        <authorList>
            <person name="Kim I."/>
        </authorList>
    </citation>
    <scope>NUCLEOTIDE SEQUENCE [LARGE SCALE GENOMIC DNA]</scope>
    <source>
        <strain evidence="2 3">Jin1</strain>
    </source>
</reference>
<dbReference type="InterPro" id="IPR013216">
    <property type="entry name" value="Methyltransf_11"/>
</dbReference>
<comment type="caution">
    <text evidence="2">The sequence shown here is derived from an EMBL/GenBank/DDBJ whole genome shotgun (WGS) entry which is preliminary data.</text>
</comment>
<dbReference type="GO" id="GO:0032259">
    <property type="term" value="P:methylation"/>
    <property type="evidence" value="ECO:0007669"/>
    <property type="project" value="UniProtKB-KW"/>
</dbReference>
<protein>
    <submittedName>
        <fullName evidence="2">Class I SAM-dependent methyltransferase</fullName>
    </submittedName>
</protein>
<keyword evidence="3" id="KW-1185">Reference proteome</keyword>
<dbReference type="Gene3D" id="3.40.50.150">
    <property type="entry name" value="Vaccinia Virus protein VP39"/>
    <property type="match status" value="1"/>
</dbReference>
<dbReference type="RefSeq" id="WP_202010705.1">
    <property type="nucleotide sequence ID" value="NZ_JAERRB010000004.1"/>
</dbReference>
<dbReference type="InterPro" id="IPR029063">
    <property type="entry name" value="SAM-dependent_MTases_sf"/>
</dbReference>
<dbReference type="GO" id="GO:0008168">
    <property type="term" value="F:methyltransferase activity"/>
    <property type="evidence" value="ECO:0007669"/>
    <property type="project" value="UniProtKB-KW"/>
</dbReference>
<name>A0ABS1KSM2_9BACT</name>
<sequence length="290" mass="33604">MIGLLRKLYHERNRRKTENIRKKNINQYLTQGRVAWTTGYWEYRQDEIKKAIANASWNDVAVKNTGVGLDERIIEFPWIINHLRREASELLDAGSTLNHDYILDHPLLAQKKLSICTYNPEMPSFTERRISYVYDDLRHLPFRDQHFDEAVCISTLEHIDMDNSMYGYDIPNEAQAQVKSYDYLKVVAELNRVLKPGGLLLVTVPYGKHEAHGFFQQMDAEMIGRLADTLQPFGSLELTFFKYLKEGWSRATQQECNDAESYNPHTGKGLKNDGAAHSRAICCIEFTKRP</sequence>
<keyword evidence="2" id="KW-0489">Methyltransferase</keyword>
<dbReference type="SUPFAM" id="SSF53335">
    <property type="entry name" value="S-adenosyl-L-methionine-dependent methyltransferases"/>
    <property type="match status" value="1"/>
</dbReference>
<evidence type="ECO:0000259" key="1">
    <source>
        <dbReference type="Pfam" id="PF08241"/>
    </source>
</evidence>
<proteinExistence type="predicted"/>
<keyword evidence="2" id="KW-0808">Transferase</keyword>
<evidence type="ECO:0000313" key="2">
    <source>
        <dbReference type="EMBL" id="MBL0742456.1"/>
    </source>
</evidence>
<dbReference type="Pfam" id="PF08241">
    <property type="entry name" value="Methyltransf_11"/>
    <property type="match status" value="1"/>
</dbReference>
<dbReference type="Proteomes" id="UP000613030">
    <property type="component" value="Unassembled WGS sequence"/>
</dbReference>
<evidence type="ECO:0000313" key="3">
    <source>
        <dbReference type="Proteomes" id="UP000613030"/>
    </source>
</evidence>
<accession>A0ABS1KSM2</accession>
<organism evidence="2 3">
    <name type="scientific">Chryseolinea lacunae</name>
    <dbReference type="NCBI Taxonomy" id="2801331"/>
    <lineage>
        <taxon>Bacteria</taxon>
        <taxon>Pseudomonadati</taxon>
        <taxon>Bacteroidota</taxon>
        <taxon>Cytophagia</taxon>
        <taxon>Cytophagales</taxon>
        <taxon>Fulvivirgaceae</taxon>
        <taxon>Chryseolinea</taxon>
    </lineage>
</organism>